<comment type="caution">
    <text evidence="5">The sequence shown here is derived from an EMBL/GenBank/DDBJ whole genome shotgun (WGS) entry which is preliminary data.</text>
</comment>
<evidence type="ECO:0000256" key="2">
    <source>
        <dbReference type="ARBA" id="ARBA00022884"/>
    </source>
</evidence>
<protein>
    <recommendedName>
        <fullName evidence="4">tRNA-binding domain-containing protein</fullName>
    </recommendedName>
</protein>
<dbReference type="InterPro" id="IPR051270">
    <property type="entry name" value="Tyrosine-tRNA_ligase_regulator"/>
</dbReference>
<keyword evidence="2 3" id="KW-0694">RNA-binding</keyword>
<dbReference type="Gene3D" id="2.40.50.140">
    <property type="entry name" value="Nucleic acid-binding proteins"/>
    <property type="match status" value="1"/>
</dbReference>
<sequence length="123" mass="13153">MITIDDFKKVEIRAGKIISAERVEGSEKLLKLSVDFGSAPPEDGPPSLENTGSGVIKQVISGIAKFISPEELTGTICAFVTNLEPREIMGLESQAMIMAISSGDKFFSLLKISQNVPLGSIVK</sequence>
<proteinExistence type="predicted"/>
<dbReference type="GO" id="GO:0000049">
    <property type="term" value="F:tRNA binding"/>
    <property type="evidence" value="ECO:0007669"/>
    <property type="project" value="UniProtKB-UniRule"/>
</dbReference>
<evidence type="ECO:0000259" key="4">
    <source>
        <dbReference type="PROSITE" id="PS50886"/>
    </source>
</evidence>
<gene>
    <name evidence="5" type="ORF">A3A96_02915</name>
</gene>
<dbReference type="AlphaFoldDB" id="A0A1G2TWA8"/>
<reference evidence="5 6" key="1">
    <citation type="journal article" date="2016" name="Nat. Commun.">
        <title>Thousands of microbial genomes shed light on interconnected biogeochemical processes in an aquifer system.</title>
        <authorList>
            <person name="Anantharaman K."/>
            <person name="Brown C.T."/>
            <person name="Hug L.A."/>
            <person name="Sharon I."/>
            <person name="Castelle C.J."/>
            <person name="Probst A.J."/>
            <person name="Thomas B.C."/>
            <person name="Singh A."/>
            <person name="Wilkins M.J."/>
            <person name="Karaoz U."/>
            <person name="Brodie E.L."/>
            <person name="Williams K.H."/>
            <person name="Hubbard S.S."/>
            <person name="Banfield J.F."/>
        </authorList>
    </citation>
    <scope>NUCLEOTIDE SEQUENCE [LARGE SCALE GENOMIC DNA]</scope>
</reference>
<evidence type="ECO:0000313" key="5">
    <source>
        <dbReference type="EMBL" id="OHB01595.1"/>
    </source>
</evidence>
<accession>A0A1G2TWA8</accession>
<dbReference type="STRING" id="1802758.A3A96_02915"/>
<dbReference type="PANTHER" id="PTHR11586">
    <property type="entry name" value="TRNA-AMINOACYLATION COFACTOR ARC1 FAMILY MEMBER"/>
    <property type="match status" value="1"/>
</dbReference>
<name>A0A1G2TWA8_9BACT</name>
<dbReference type="InterPro" id="IPR002547">
    <property type="entry name" value="tRNA-bd_dom"/>
</dbReference>
<feature type="domain" description="TRNA-binding" evidence="4">
    <location>
        <begin position="6"/>
        <end position="123"/>
    </location>
</feature>
<evidence type="ECO:0000256" key="3">
    <source>
        <dbReference type="PROSITE-ProRule" id="PRU00209"/>
    </source>
</evidence>
<keyword evidence="1 3" id="KW-0820">tRNA-binding</keyword>
<dbReference type="EMBL" id="MHWB01000011">
    <property type="protein sequence ID" value="OHB01595.1"/>
    <property type="molecule type" value="Genomic_DNA"/>
</dbReference>
<evidence type="ECO:0000313" key="6">
    <source>
        <dbReference type="Proteomes" id="UP000177707"/>
    </source>
</evidence>
<dbReference type="InterPro" id="IPR012340">
    <property type="entry name" value="NA-bd_OB-fold"/>
</dbReference>
<dbReference type="Proteomes" id="UP000177707">
    <property type="component" value="Unassembled WGS sequence"/>
</dbReference>
<organism evidence="5 6">
    <name type="scientific">Candidatus Zambryskibacteria bacterium RIFCSPLOWO2_01_FULL_39_39</name>
    <dbReference type="NCBI Taxonomy" id="1802758"/>
    <lineage>
        <taxon>Bacteria</taxon>
        <taxon>Candidatus Zambryskiibacteriota</taxon>
    </lineage>
</organism>
<dbReference type="PROSITE" id="PS50886">
    <property type="entry name" value="TRBD"/>
    <property type="match status" value="1"/>
</dbReference>
<dbReference type="PANTHER" id="PTHR11586:SF37">
    <property type="entry name" value="TRNA-BINDING DOMAIN-CONTAINING PROTEIN"/>
    <property type="match status" value="1"/>
</dbReference>
<dbReference type="SUPFAM" id="SSF50249">
    <property type="entry name" value="Nucleic acid-binding proteins"/>
    <property type="match status" value="1"/>
</dbReference>
<dbReference type="Pfam" id="PF01588">
    <property type="entry name" value="tRNA_bind"/>
    <property type="match status" value="1"/>
</dbReference>
<evidence type="ECO:0000256" key="1">
    <source>
        <dbReference type="ARBA" id="ARBA00022555"/>
    </source>
</evidence>